<reference evidence="3" key="5">
    <citation type="submission" date="2018-04" db="UniProtKB">
        <authorList>
            <consortium name="EnsemblFungi"/>
        </authorList>
    </citation>
    <scope>IDENTIFICATION</scope>
    <source>
        <strain evidence="3">R3-111a-1</strain>
    </source>
</reference>
<organism evidence="2">
    <name type="scientific">Gaeumannomyces tritici (strain R3-111a-1)</name>
    <name type="common">Wheat and barley take-all root rot fungus</name>
    <name type="synonym">Gaeumannomyces graminis var. tritici</name>
    <dbReference type="NCBI Taxonomy" id="644352"/>
    <lineage>
        <taxon>Eukaryota</taxon>
        <taxon>Fungi</taxon>
        <taxon>Dikarya</taxon>
        <taxon>Ascomycota</taxon>
        <taxon>Pezizomycotina</taxon>
        <taxon>Sordariomycetes</taxon>
        <taxon>Sordariomycetidae</taxon>
        <taxon>Magnaporthales</taxon>
        <taxon>Magnaporthaceae</taxon>
        <taxon>Gaeumannomyces</taxon>
    </lineage>
</organism>
<keyword evidence="4" id="KW-1185">Reference proteome</keyword>
<dbReference type="RefSeq" id="XP_009221160.1">
    <property type="nucleotide sequence ID" value="XM_009222896.1"/>
</dbReference>
<dbReference type="EMBL" id="GL385397">
    <property type="protein sequence ID" value="EJT75160.1"/>
    <property type="molecule type" value="Genomic_DNA"/>
</dbReference>
<sequence>MSTACASSPSLVWNEKLKMLSIYKPNWDDYYKNLKLPSWGRMSDDGFPAIENFDDFIKLYEENGGDMGTCSSCALEYPTTLMSLGFIPRDGPWWLCFKQTCTEKFRRAYADAPQLDEAFERGDTVLLEAHPDELFGERKKPNPPPPSPKRDISLTAMKQHAAVIRNREYDKIYDEVKPPDEAVVQ</sequence>
<dbReference type="HOGENOM" id="CLU_1461400_0_0_1"/>
<evidence type="ECO:0000313" key="3">
    <source>
        <dbReference type="EnsemblFungi" id="EJT75160"/>
    </source>
</evidence>
<feature type="region of interest" description="Disordered" evidence="1">
    <location>
        <begin position="130"/>
        <end position="153"/>
    </location>
</feature>
<dbReference type="Proteomes" id="UP000006039">
    <property type="component" value="Unassembled WGS sequence"/>
</dbReference>
<accession>J3NUY8</accession>
<reference evidence="2" key="2">
    <citation type="submission" date="2010-07" db="EMBL/GenBank/DDBJ databases">
        <authorList>
            <consortium name="The Broad Institute Genome Sequencing Platform"/>
            <consortium name="Broad Institute Genome Sequencing Center for Infectious Disease"/>
            <person name="Ma L.-J."/>
            <person name="Dead R."/>
            <person name="Young S."/>
            <person name="Zeng Q."/>
            <person name="Koehrsen M."/>
            <person name="Alvarado L."/>
            <person name="Berlin A."/>
            <person name="Chapman S.B."/>
            <person name="Chen Z."/>
            <person name="Freedman E."/>
            <person name="Gellesch M."/>
            <person name="Goldberg J."/>
            <person name="Griggs A."/>
            <person name="Gujja S."/>
            <person name="Heilman E.R."/>
            <person name="Heiman D."/>
            <person name="Hepburn T."/>
            <person name="Howarth C."/>
            <person name="Jen D."/>
            <person name="Larson L."/>
            <person name="Mehta T."/>
            <person name="Neiman D."/>
            <person name="Pearson M."/>
            <person name="Roberts A."/>
            <person name="Saif S."/>
            <person name="Shea T."/>
            <person name="Shenoy N."/>
            <person name="Sisk P."/>
            <person name="Stolte C."/>
            <person name="Sykes S."/>
            <person name="Walk T."/>
            <person name="White J."/>
            <person name="Yandava C."/>
            <person name="Haas B."/>
            <person name="Nusbaum C."/>
            <person name="Birren B."/>
        </authorList>
    </citation>
    <scope>NUCLEOTIDE SEQUENCE</scope>
    <source>
        <strain evidence="2">R3-111a-1</strain>
    </source>
</reference>
<gene>
    <name evidence="3" type="primary">20345555</name>
    <name evidence="2" type="ORF">GGTG_05097</name>
</gene>
<evidence type="ECO:0000313" key="4">
    <source>
        <dbReference type="Proteomes" id="UP000006039"/>
    </source>
</evidence>
<reference evidence="3" key="4">
    <citation type="journal article" date="2015" name="G3 (Bethesda)">
        <title>Genome sequences of three phytopathogenic species of the Magnaporthaceae family of fungi.</title>
        <authorList>
            <person name="Okagaki L.H."/>
            <person name="Nunes C.C."/>
            <person name="Sailsbery J."/>
            <person name="Clay B."/>
            <person name="Brown D."/>
            <person name="John T."/>
            <person name="Oh Y."/>
            <person name="Young N."/>
            <person name="Fitzgerald M."/>
            <person name="Haas B.J."/>
            <person name="Zeng Q."/>
            <person name="Young S."/>
            <person name="Adiconis X."/>
            <person name="Fan L."/>
            <person name="Levin J.Z."/>
            <person name="Mitchell T.K."/>
            <person name="Okubara P.A."/>
            <person name="Farman M.L."/>
            <person name="Kohn L.M."/>
            <person name="Birren B."/>
            <person name="Ma L.-J."/>
            <person name="Dean R.A."/>
        </authorList>
    </citation>
    <scope>NUCLEOTIDE SEQUENCE</scope>
    <source>
        <strain evidence="3">R3-111a-1</strain>
    </source>
</reference>
<dbReference type="eggNOG" id="ENOG502RN6H">
    <property type="taxonomic scope" value="Eukaryota"/>
</dbReference>
<name>J3NUY8_GAET3</name>
<dbReference type="VEuPathDB" id="FungiDB:GGTG_05097"/>
<dbReference type="GeneID" id="20345555"/>
<protein>
    <submittedName>
        <fullName evidence="2 3">Uncharacterized protein</fullName>
    </submittedName>
</protein>
<dbReference type="OrthoDB" id="10411417at2759"/>
<evidence type="ECO:0000313" key="2">
    <source>
        <dbReference type="EMBL" id="EJT75160.1"/>
    </source>
</evidence>
<reference evidence="4" key="1">
    <citation type="submission" date="2010-07" db="EMBL/GenBank/DDBJ databases">
        <title>The genome sequence of Gaeumannomyces graminis var. tritici strain R3-111a-1.</title>
        <authorList>
            <consortium name="The Broad Institute Genome Sequencing Platform"/>
            <person name="Ma L.-J."/>
            <person name="Dead R."/>
            <person name="Young S."/>
            <person name="Zeng Q."/>
            <person name="Koehrsen M."/>
            <person name="Alvarado L."/>
            <person name="Berlin A."/>
            <person name="Chapman S.B."/>
            <person name="Chen Z."/>
            <person name="Freedman E."/>
            <person name="Gellesch M."/>
            <person name="Goldberg J."/>
            <person name="Griggs A."/>
            <person name="Gujja S."/>
            <person name="Heilman E.R."/>
            <person name="Heiman D."/>
            <person name="Hepburn T."/>
            <person name="Howarth C."/>
            <person name="Jen D."/>
            <person name="Larson L."/>
            <person name="Mehta T."/>
            <person name="Neiman D."/>
            <person name="Pearson M."/>
            <person name="Roberts A."/>
            <person name="Saif S."/>
            <person name="Shea T."/>
            <person name="Shenoy N."/>
            <person name="Sisk P."/>
            <person name="Stolte C."/>
            <person name="Sykes S."/>
            <person name="Walk T."/>
            <person name="White J."/>
            <person name="Yandava C."/>
            <person name="Haas B."/>
            <person name="Nusbaum C."/>
            <person name="Birren B."/>
        </authorList>
    </citation>
    <scope>NUCLEOTIDE SEQUENCE [LARGE SCALE GENOMIC DNA]</scope>
    <source>
        <strain evidence="4">R3-111a-1</strain>
    </source>
</reference>
<evidence type="ECO:0000256" key="1">
    <source>
        <dbReference type="SAM" id="MobiDB-lite"/>
    </source>
</evidence>
<dbReference type="AlphaFoldDB" id="J3NUY8"/>
<dbReference type="EnsemblFungi" id="EJT75160">
    <property type="protein sequence ID" value="EJT75160"/>
    <property type="gene ID" value="GGTG_05097"/>
</dbReference>
<reference evidence="2" key="3">
    <citation type="submission" date="2010-09" db="EMBL/GenBank/DDBJ databases">
        <title>Annotation of Gaeumannomyces graminis var. tritici R3-111a-1.</title>
        <authorList>
            <consortium name="The Broad Institute Genome Sequencing Platform"/>
            <person name="Ma L.-J."/>
            <person name="Dead R."/>
            <person name="Young S.K."/>
            <person name="Zeng Q."/>
            <person name="Gargeya S."/>
            <person name="Fitzgerald M."/>
            <person name="Haas B."/>
            <person name="Abouelleil A."/>
            <person name="Alvarado L."/>
            <person name="Arachchi H.M."/>
            <person name="Berlin A."/>
            <person name="Brown A."/>
            <person name="Chapman S.B."/>
            <person name="Chen Z."/>
            <person name="Dunbar C."/>
            <person name="Freedman E."/>
            <person name="Gearin G."/>
            <person name="Gellesch M."/>
            <person name="Goldberg J."/>
            <person name="Griggs A."/>
            <person name="Gujja S."/>
            <person name="Heiman D."/>
            <person name="Howarth C."/>
            <person name="Larson L."/>
            <person name="Lui A."/>
            <person name="MacDonald P.J.P."/>
            <person name="Mehta T."/>
            <person name="Montmayeur A."/>
            <person name="Murphy C."/>
            <person name="Neiman D."/>
            <person name="Pearson M."/>
            <person name="Priest M."/>
            <person name="Roberts A."/>
            <person name="Saif S."/>
            <person name="Shea T."/>
            <person name="Shenoy N."/>
            <person name="Sisk P."/>
            <person name="Stolte C."/>
            <person name="Sykes S."/>
            <person name="Yandava C."/>
            <person name="Wortman J."/>
            <person name="Nusbaum C."/>
            <person name="Birren B."/>
        </authorList>
    </citation>
    <scope>NUCLEOTIDE SEQUENCE</scope>
    <source>
        <strain evidence="2">R3-111a-1</strain>
    </source>
</reference>
<proteinExistence type="predicted"/>
<feature type="compositionally biased region" description="Basic and acidic residues" evidence="1">
    <location>
        <begin position="130"/>
        <end position="140"/>
    </location>
</feature>